<feature type="compositionally biased region" description="Basic and acidic residues" evidence="1">
    <location>
        <begin position="506"/>
        <end position="524"/>
    </location>
</feature>
<feature type="chain" id="PRO_5026356253" evidence="2">
    <location>
        <begin position="24"/>
        <end position="573"/>
    </location>
</feature>
<dbReference type="AlphaFoldDB" id="A0A6G0Z6N4"/>
<feature type="compositionally biased region" description="Polar residues" evidence="1">
    <location>
        <begin position="379"/>
        <end position="395"/>
    </location>
</feature>
<feature type="region of interest" description="Disordered" evidence="1">
    <location>
        <begin position="378"/>
        <end position="553"/>
    </location>
</feature>
<feature type="signal peptide" evidence="2">
    <location>
        <begin position="1"/>
        <end position="23"/>
    </location>
</feature>
<proteinExistence type="predicted"/>
<protein>
    <submittedName>
        <fullName evidence="3">Uncharacterized protein</fullName>
    </submittedName>
</protein>
<dbReference type="OrthoDB" id="6623363at2759"/>
<name>A0A6G0Z6N4_APHCR</name>
<dbReference type="EMBL" id="VUJU01001248">
    <property type="protein sequence ID" value="KAF0766184.1"/>
    <property type="molecule type" value="Genomic_DNA"/>
</dbReference>
<feature type="compositionally biased region" description="Basic and acidic residues" evidence="1">
    <location>
        <begin position="173"/>
        <end position="187"/>
    </location>
</feature>
<organism evidence="3 4">
    <name type="scientific">Aphis craccivora</name>
    <name type="common">Cowpea aphid</name>
    <dbReference type="NCBI Taxonomy" id="307492"/>
    <lineage>
        <taxon>Eukaryota</taxon>
        <taxon>Metazoa</taxon>
        <taxon>Ecdysozoa</taxon>
        <taxon>Arthropoda</taxon>
        <taxon>Hexapoda</taxon>
        <taxon>Insecta</taxon>
        <taxon>Pterygota</taxon>
        <taxon>Neoptera</taxon>
        <taxon>Paraneoptera</taxon>
        <taxon>Hemiptera</taxon>
        <taxon>Sternorrhyncha</taxon>
        <taxon>Aphidomorpha</taxon>
        <taxon>Aphidoidea</taxon>
        <taxon>Aphididae</taxon>
        <taxon>Aphidini</taxon>
        <taxon>Aphis</taxon>
        <taxon>Aphis</taxon>
    </lineage>
</organism>
<evidence type="ECO:0000256" key="1">
    <source>
        <dbReference type="SAM" id="MobiDB-lite"/>
    </source>
</evidence>
<feature type="region of interest" description="Disordered" evidence="1">
    <location>
        <begin position="148"/>
        <end position="187"/>
    </location>
</feature>
<accession>A0A6G0Z6N4</accession>
<gene>
    <name evidence="3" type="ORF">FWK35_00004501</name>
</gene>
<keyword evidence="4" id="KW-1185">Reference proteome</keyword>
<sequence>MLATAERAMIVALWLVCCYYDQAATLHHEHARTRNRPTNMQRTKHLTSGMPAVTVVAGAATAVSDDGSSDTDADAEMDVLGDADTVTGGVKATPDANTGHGRLRDFLFGRPNKIFKSLMRTGVRVVQRGMDAFQGVSTKVLHVARKQIGGSSGSSGGSSSQQSSSKSNESGDVGDRKPVKRQAEAEVKKPTGFVKSVAKMLNTGLTGIGHVTDLGLLLGNMGTHKLMATLDGKSGNQDIYNLIIKFVGAKVGQGTKGSAHQFVKDMGIVSTFVSQNDEITNSISMLMDKFMSNPKVTKAMVRLVLTVLDSSPSTSCLLDQLPLSPKDVRMVFDIFVGSNGQMMLQTIAGLVSDLTTGPDTKAFLESALGMMSMFKSDNPEATTKNSDKPTTSIVGSLTDFFTGGEGEEEDDIENNKSMPPPMVNNKKKDSSVSGTISKPPTKKLKNNIDPWFDDNETSFNSLPKKTTSNEDPWFGSSETTSNLLPKTVPKLKSDEWFKNSNANSDNGKDRDNGKINYSKKEVVTKKSGSGSVSDDDFSNISKPTTVKTDTKITAKKPILEDVEDFDSYEYPQY</sequence>
<dbReference type="Proteomes" id="UP000478052">
    <property type="component" value="Unassembled WGS sequence"/>
</dbReference>
<evidence type="ECO:0000313" key="4">
    <source>
        <dbReference type="Proteomes" id="UP000478052"/>
    </source>
</evidence>
<feature type="compositionally biased region" description="Low complexity" evidence="1">
    <location>
        <begin position="157"/>
        <end position="171"/>
    </location>
</feature>
<evidence type="ECO:0000313" key="3">
    <source>
        <dbReference type="EMBL" id="KAF0766184.1"/>
    </source>
</evidence>
<feature type="compositionally biased region" description="Polar residues" evidence="1">
    <location>
        <begin position="457"/>
        <end position="484"/>
    </location>
</feature>
<keyword evidence="2" id="KW-0732">Signal</keyword>
<reference evidence="3 4" key="1">
    <citation type="submission" date="2019-08" db="EMBL/GenBank/DDBJ databases">
        <title>Whole genome of Aphis craccivora.</title>
        <authorList>
            <person name="Voronova N.V."/>
            <person name="Shulinski R.S."/>
            <person name="Bandarenka Y.V."/>
            <person name="Zhorov D.G."/>
            <person name="Warner D."/>
        </authorList>
    </citation>
    <scope>NUCLEOTIDE SEQUENCE [LARGE SCALE GENOMIC DNA]</scope>
    <source>
        <strain evidence="3">180601</strain>
        <tissue evidence="3">Whole Body</tissue>
    </source>
</reference>
<comment type="caution">
    <text evidence="3">The sequence shown here is derived from an EMBL/GenBank/DDBJ whole genome shotgun (WGS) entry which is preliminary data.</text>
</comment>
<evidence type="ECO:0000256" key="2">
    <source>
        <dbReference type="SAM" id="SignalP"/>
    </source>
</evidence>